<dbReference type="AlphaFoldDB" id="A0A1F7K5N7"/>
<name>A0A1F7K5N7_9BACT</name>
<reference evidence="2 3" key="1">
    <citation type="journal article" date="2016" name="Nat. Commun.">
        <title>Thousands of microbial genomes shed light on interconnected biogeochemical processes in an aquifer system.</title>
        <authorList>
            <person name="Anantharaman K."/>
            <person name="Brown C.T."/>
            <person name="Hug L.A."/>
            <person name="Sharon I."/>
            <person name="Castelle C.J."/>
            <person name="Probst A.J."/>
            <person name="Thomas B.C."/>
            <person name="Singh A."/>
            <person name="Wilkins M.J."/>
            <person name="Karaoz U."/>
            <person name="Brodie E.L."/>
            <person name="Williams K.H."/>
            <person name="Hubbard S.S."/>
            <person name="Banfield J.F."/>
        </authorList>
    </citation>
    <scope>NUCLEOTIDE SEQUENCE [LARGE SCALE GENOMIC DNA]</scope>
</reference>
<feature type="transmembrane region" description="Helical" evidence="1">
    <location>
        <begin position="535"/>
        <end position="554"/>
    </location>
</feature>
<feature type="transmembrane region" description="Helical" evidence="1">
    <location>
        <begin position="505"/>
        <end position="523"/>
    </location>
</feature>
<feature type="transmembrane region" description="Helical" evidence="1">
    <location>
        <begin position="350"/>
        <end position="365"/>
    </location>
</feature>
<feature type="transmembrane region" description="Helical" evidence="1">
    <location>
        <begin position="431"/>
        <end position="452"/>
    </location>
</feature>
<evidence type="ECO:0000256" key="1">
    <source>
        <dbReference type="SAM" id="Phobius"/>
    </source>
</evidence>
<feature type="transmembrane region" description="Helical" evidence="1">
    <location>
        <begin position="97"/>
        <end position="117"/>
    </location>
</feature>
<feature type="transmembrane region" description="Helical" evidence="1">
    <location>
        <begin position="327"/>
        <end position="344"/>
    </location>
</feature>
<sequence length="715" mass="82938">MFVFIYWVTTALFWYLISLAISLTFLPLNTLIFGKFKDRGYAFSKVLGLALFGYTAFFLNSLKIMPFNQNGLFWLLAAFLGLNLFLLNIFKPKLPKLSIVLCYELFFLLMFAGYLYLKGFEASIHSLEKYMDFGFIQSLLNTKYMPPQDMWFASTLKESLSINYYYFGHFISALLIRMSGTIPSIGYNLMLGHIFAFGTTLSFALGFNLYQLLAKPQNQKNALRLGFLSGVLSMAIMNFGGNLHTIYLFTKGYLADNPVPFWQIWSNYNPSSYWYPNATRFIPLTIHEFPSYSYVVSDLHGHVLDIPFVLLILALSIVIVQIKNWRKLLLPLGFYSLILAINYMTNSTDFIVYSVILFFVLMIVFDHLTKVLALTGITGLTALVLTLPFSINFKPFASSLGVNCAPDFLVAKGSLGPLLFEANKCQNSPTWMLFILWGFFWIIFLIFLKTIFFNKKREIYRDRITYYFFFVFTVSILLTLFAEFFYFKDIYPAHFRANTMFKLGYQSFIMMSILSGVVIVYVFKGLPFISKIFKLILIIILLPLLTLVLIYYQYALPSYFGKTGFQTLDGTYWIKQQYPDSYQIIQKLNQLKATLFDFNIVEAHGDSYSDYNLISAHTGLPTIVGWPVHEWLWRGSYDVVRPRAAEVQLIYEGDEKDLLPITKILKKYKIKFIIVAEMEKRKYPILNSQKFYKIAQPIYINKKTNSYLFKLKIND</sequence>
<keyword evidence="1" id="KW-0472">Membrane</keyword>
<accession>A0A1F7K5N7</accession>
<dbReference type="Pfam" id="PF10060">
    <property type="entry name" value="DUF2298"/>
    <property type="match status" value="1"/>
</dbReference>
<keyword evidence="1" id="KW-0812">Transmembrane</keyword>
<gene>
    <name evidence="2" type="ORF">A2209_02850</name>
</gene>
<protein>
    <recommendedName>
        <fullName evidence="4">YYY membrane protein</fullName>
    </recommendedName>
</protein>
<evidence type="ECO:0008006" key="4">
    <source>
        <dbReference type="Google" id="ProtNLM"/>
    </source>
</evidence>
<dbReference type="PANTHER" id="PTHR10790:SF51">
    <property type="entry name" value="TETRATRICOPEPTIDE REPEAT PROTEIN"/>
    <property type="match status" value="1"/>
</dbReference>
<dbReference type="Proteomes" id="UP000178450">
    <property type="component" value="Unassembled WGS sequence"/>
</dbReference>
<keyword evidence="1" id="KW-1133">Transmembrane helix</keyword>
<comment type="caution">
    <text evidence="2">The sequence shown here is derived from an EMBL/GenBank/DDBJ whole genome shotgun (WGS) entry which is preliminary data.</text>
</comment>
<feature type="transmembrane region" description="Helical" evidence="1">
    <location>
        <begin position="185"/>
        <end position="210"/>
    </location>
</feature>
<feature type="transmembrane region" description="Helical" evidence="1">
    <location>
        <begin position="46"/>
        <end position="65"/>
    </location>
</feature>
<feature type="transmembrane region" description="Helical" evidence="1">
    <location>
        <begin position="372"/>
        <end position="391"/>
    </location>
</feature>
<feature type="transmembrane region" description="Helical" evidence="1">
    <location>
        <begin position="299"/>
        <end position="320"/>
    </location>
</feature>
<evidence type="ECO:0000313" key="2">
    <source>
        <dbReference type="EMBL" id="OGK63169.1"/>
    </source>
</evidence>
<dbReference type="InterPro" id="IPR018746">
    <property type="entry name" value="DUF2298"/>
</dbReference>
<proteinExistence type="predicted"/>
<feature type="transmembrane region" description="Helical" evidence="1">
    <location>
        <begin position="71"/>
        <end position="90"/>
    </location>
</feature>
<feature type="transmembrane region" description="Helical" evidence="1">
    <location>
        <begin position="12"/>
        <end position="34"/>
    </location>
</feature>
<organism evidence="2 3">
    <name type="scientific">Candidatus Roizmanbacteria bacterium RIFOXYA1_FULL_41_12</name>
    <dbReference type="NCBI Taxonomy" id="1802082"/>
    <lineage>
        <taxon>Bacteria</taxon>
        <taxon>Candidatus Roizmaniibacteriota</taxon>
    </lineage>
</organism>
<evidence type="ECO:0000313" key="3">
    <source>
        <dbReference type="Proteomes" id="UP000178450"/>
    </source>
</evidence>
<feature type="transmembrane region" description="Helical" evidence="1">
    <location>
        <begin position="222"/>
        <end position="241"/>
    </location>
</feature>
<feature type="transmembrane region" description="Helical" evidence="1">
    <location>
        <begin position="464"/>
        <end position="485"/>
    </location>
</feature>
<dbReference type="PANTHER" id="PTHR10790">
    <property type="entry name" value="TPR-DOMAIN CONTAINING PROTEIN"/>
    <property type="match status" value="1"/>
</dbReference>
<dbReference type="EMBL" id="MGBG01000023">
    <property type="protein sequence ID" value="OGK63169.1"/>
    <property type="molecule type" value="Genomic_DNA"/>
</dbReference>